<dbReference type="Gene3D" id="2.60.120.200">
    <property type="match status" value="1"/>
</dbReference>
<keyword evidence="1" id="KW-0732">Signal</keyword>
<dbReference type="AlphaFoldDB" id="A0A7Y6REL5"/>
<protein>
    <recommendedName>
        <fullName evidence="2">Polysaccharide lyase 14 domain-containing protein</fullName>
    </recommendedName>
</protein>
<proteinExistence type="predicted"/>
<evidence type="ECO:0000256" key="1">
    <source>
        <dbReference type="SAM" id="SignalP"/>
    </source>
</evidence>
<comment type="caution">
    <text evidence="3">The sequence shown here is derived from an EMBL/GenBank/DDBJ whole genome shotgun (WGS) entry which is preliminary data.</text>
</comment>
<keyword evidence="4" id="KW-1185">Reference proteome</keyword>
<gene>
    <name evidence="3" type="ORF">HUO07_15815</name>
</gene>
<dbReference type="Pfam" id="PF21294">
    <property type="entry name" value="Polysacc_lyase_14"/>
    <property type="match status" value="1"/>
</dbReference>
<feature type="domain" description="Polysaccharide lyase 14" evidence="2">
    <location>
        <begin position="98"/>
        <end position="287"/>
    </location>
</feature>
<sequence length="294" mass="32462">MKGKHQHPCIGLRHKRLLLSVLTLLPFAVSHADKAEDAVVSIPQVAPCSQRYELAETPSPAPAEDAYNAVRQGFDTNRHWGTKENVERLAANDTGINEAGLRVHYPAGSSSPSDEPLGGAGFYSEPPSLQEADRACLSYKVRFPADFDFVKGGKLPGLYGGEAPSGGESVDGENGFSMRLMWRKEGAGELYPYVVGFEGASVGRGFWRYPTGSWVTIEQEIMLNDPKRENGVARIWIDGEPVLEQQNIIFRTTPDITIDGLMFSTFFGGTGEGWRTPRDQYVDFADFRFYTSRS</sequence>
<dbReference type="PANTHER" id="PTHR40124:SF1">
    <property type="entry name" value="DISAGGREGATASE RELATED REPEAT PROTEIN"/>
    <property type="match status" value="1"/>
</dbReference>
<feature type="chain" id="PRO_5031022575" description="Polysaccharide lyase 14 domain-containing protein" evidence="1">
    <location>
        <begin position="33"/>
        <end position="294"/>
    </location>
</feature>
<feature type="signal peptide" evidence="1">
    <location>
        <begin position="1"/>
        <end position="32"/>
    </location>
</feature>
<evidence type="ECO:0000313" key="4">
    <source>
        <dbReference type="Proteomes" id="UP000589984"/>
    </source>
</evidence>
<evidence type="ECO:0000259" key="2">
    <source>
        <dbReference type="Pfam" id="PF21294"/>
    </source>
</evidence>
<dbReference type="PANTHER" id="PTHR40124">
    <property type="match status" value="1"/>
</dbReference>
<accession>A0A7Y6REL5</accession>
<name>A0A7Y6REL5_9GAMM</name>
<dbReference type="Proteomes" id="UP000589984">
    <property type="component" value="Unassembled WGS sequence"/>
</dbReference>
<organism evidence="3 4">
    <name type="scientific">Vreelandella maris</name>
    <dbReference type="NCBI Taxonomy" id="2729617"/>
    <lineage>
        <taxon>Bacteria</taxon>
        <taxon>Pseudomonadati</taxon>
        <taxon>Pseudomonadota</taxon>
        <taxon>Gammaproteobacteria</taxon>
        <taxon>Oceanospirillales</taxon>
        <taxon>Halomonadaceae</taxon>
        <taxon>Vreelandella</taxon>
    </lineage>
</organism>
<dbReference type="InterPro" id="IPR048958">
    <property type="entry name" value="Polysacc_lyase_14"/>
</dbReference>
<reference evidence="3 4" key="1">
    <citation type="submission" date="2020-06" db="EMBL/GenBank/DDBJ databases">
        <title>Halomonas sp. QX-1 draft genome sequence.</title>
        <authorList>
            <person name="Qiu X."/>
        </authorList>
    </citation>
    <scope>NUCLEOTIDE SEQUENCE [LARGE SCALE GENOMIC DNA]</scope>
    <source>
        <strain evidence="3 4">QX-1</strain>
    </source>
</reference>
<evidence type="ECO:0000313" key="3">
    <source>
        <dbReference type="EMBL" id="NVF15632.1"/>
    </source>
</evidence>
<dbReference type="EMBL" id="JABWCV010000020">
    <property type="protein sequence ID" value="NVF15632.1"/>
    <property type="molecule type" value="Genomic_DNA"/>
</dbReference>